<comment type="caution">
    <text evidence="3">The sequence shown here is derived from an EMBL/GenBank/DDBJ whole genome shotgun (WGS) entry which is preliminary data.</text>
</comment>
<evidence type="ECO:0000313" key="3">
    <source>
        <dbReference type="EMBL" id="CAD2178888.1"/>
    </source>
</evidence>
<feature type="compositionally biased region" description="Polar residues" evidence="1">
    <location>
        <begin position="136"/>
        <end position="147"/>
    </location>
</feature>
<accession>A0A6V7VWX5</accession>
<protein>
    <submittedName>
        <fullName evidence="3">Uncharacterized protein</fullName>
    </submittedName>
</protein>
<feature type="region of interest" description="Disordered" evidence="1">
    <location>
        <begin position="238"/>
        <end position="280"/>
    </location>
</feature>
<feature type="region of interest" description="Disordered" evidence="1">
    <location>
        <begin position="126"/>
        <end position="147"/>
    </location>
</feature>
<feature type="signal peptide" evidence="2">
    <location>
        <begin position="1"/>
        <end position="21"/>
    </location>
</feature>
<proteinExistence type="predicted"/>
<gene>
    <name evidence="3" type="ORF">MENT_LOCUS30856</name>
</gene>
<name>A0A6V7VWX5_MELEN</name>
<evidence type="ECO:0000256" key="1">
    <source>
        <dbReference type="SAM" id="MobiDB-lite"/>
    </source>
</evidence>
<feature type="region of interest" description="Disordered" evidence="1">
    <location>
        <begin position="198"/>
        <end position="217"/>
    </location>
</feature>
<dbReference type="EMBL" id="CAJEWN010000330">
    <property type="protein sequence ID" value="CAD2178888.1"/>
    <property type="molecule type" value="Genomic_DNA"/>
</dbReference>
<keyword evidence="2" id="KW-0732">Signal</keyword>
<sequence length="280" mass="31904">MLRNLIKINLLLLIIITKNYGMDPGKDTIEYFLRESGALNSPNQQQMQNTPNAGIPHYPQYPPNYGGHYNNQQLFPNYPNNIINFGDSPHPDTMLNFQQNLPANEGYHPFYNPDLAATQQATPSSFNIEETRSSEASRNMNAPTFDNQAKSHNYLHQGESSNLQFKHSNKGGFQPWRQPNLAHAQPSNLDIQHLTAHEQPSRPNVQHANSEGYQPWTQTDSIQGQLSNTHINHSNFSAFQNWKQPKLPHEESSNPPNIEESQPSTQPKKLQGFRPYKKRG</sequence>
<organism evidence="3 4">
    <name type="scientific">Meloidogyne enterolobii</name>
    <name type="common">Root-knot nematode worm</name>
    <name type="synonym">Meloidogyne mayaguensis</name>
    <dbReference type="NCBI Taxonomy" id="390850"/>
    <lineage>
        <taxon>Eukaryota</taxon>
        <taxon>Metazoa</taxon>
        <taxon>Ecdysozoa</taxon>
        <taxon>Nematoda</taxon>
        <taxon>Chromadorea</taxon>
        <taxon>Rhabditida</taxon>
        <taxon>Tylenchina</taxon>
        <taxon>Tylenchomorpha</taxon>
        <taxon>Tylenchoidea</taxon>
        <taxon>Meloidogynidae</taxon>
        <taxon>Meloidogyninae</taxon>
        <taxon>Meloidogyne</taxon>
    </lineage>
</organism>
<evidence type="ECO:0000313" key="4">
    <source>
        <dbReference type="Proteomes" id="UP000580250"/>
    </source>
</evidence>
<feature type="compositionally biased region" description="Low complexity" evidence="1">
    <location>
        <begin position="253"/>
        <end position="264"/>
    </location>
</feature>
<feature type="chain" id="PRO_5028083641" evidence="2">
    <location>
        <begin position="22"/>
        <end position="280"/>
    </location>
</feature>
<reference evidence="3 4" key="1">
    <citation type="submission" date="2020-08" db="EMBL/GenBank/DDBJ databases">
        <authorList>
            <person name="Koutsovoulos G."/>
            <person name="Danchin GJ E."/>
        </authorList>
    </citation>
    <scope>NUCLEOTIDE SEQUENCE [LARGE SCALE GENOMIC DNA]</scope>
</reference>
<dbReference type="Proteomes" id="UP000580250">
    <property type="component" value="Unassembled WGS sequence"/>
</dbReference>
<evidence type="ECO:0000256" key="2">
    <source>
        <dbReference type="SAM" id="SignalP"/>
    </source>
</evidence>
<feature type="compositionally biased region" description="Polar residues" evidence="1">
    <location>
        <begin position="201"/>
        <end position="217"/>
    </location>
</feature>
<dbReference type="AlphaFoldDB" id="A0A6V7VWX5"/>